<dbReference type="Proteomes" id="UP000327044">
    <property type="component" value="Unassembled WGS sequence"/>
</dbReference>
<dbReference type="InParanoid" id="A0A1Y1M3L1"/>
<dbReference type="SUPFAM" id="SSF54236">
    <property type="entry name" value="Ubiquitin-like"/>
    <property type="match status" value="1"/>
</dbReference>
<dbReference type="AlphaFoldDB" id="A0A1Y1M3L1"/>
<dbReference type="PANTHER" id="PTHR23153">
    <property type="entry name" value="UBX-RELATED"/>
    <property type="match status" value="1"/>
</dbReference>
<dbReference type="Pfam" id="PF09409">
    <property type="entry name" value="PUB"/>
    <property type="match status" value="1"/>
</dbReference>
<feature type="compositionally biased region" description="Low complexity" evidence="1">
    <location>
        <begin position="30"/>
        <end position="51"/>
    </location>
</feature>
<keyword evidence="5" id="KW-1185">Reference proteome</keyword>
<dbReference type="EMBL" id="GEZM01045482">
    <property type="protein sequence ID" value="JAV77787.1"/>
    <property type="molecule type" value="Transcribed_RNA"/>
</dbReference>
<dbReference type="EMBL" id="VVIM01000001">
    <property type="protein sequence ID" value="KAB0803862.1"/>
    <property type="molecule type" value="Genomic_DNA"/>
</dbReference>
<gene>
    <name evidence="4" type="ORF">PPYR_00832</name>
</gene>
<reference evidence="4" key="3">
    <citation type="submission" date="2019-08" db="EMBL/GenBank/DDBJ databases">
        <authorList>
            <consortium name="Photinus pyralis genome working group"/>
            <person name="Fallon T.R."/>
            <person name="Sander Lower S.E."/>
            <person name="Weng J.-K."/>
        </authorList>
    </citation>
    <scope>NUCLEOTIDE SEQUENCE</scope>
    <source>
        <strain evidence="4">1611_PpyrPB1</strain>
        <tissue evidence="4">Whole body</tissue>
    </source>
</reference>
<organism evidence="3">
    <name type="scientific">Photinus pyralis</name>
    <name type="common">Common eastern firefly</name>
    <name type="synonym">Lampyris pyralis</name>
    <dbReference type="NCBI Taxonomy" id="7054"/>
    <lineage>
        <taxon>Eukaryota</taxon>
        <taxon>Metazoa</taxon>
        <taxon>Ecdysozoa</taxon>
        <taxon>Arthropoda</taxon>
        <taxon>Hexapoda</taxon>
        <taxon>Insecta</taxon>
        <taxon>Pterygota</taxon>
        <taxon>Neoptera</taxon>
        <taxon>Endopterygota</taxon>
        <taxon>Coleoptera</taxon>
        <taxon>Polyphaga</taxon>
        <taxon>Elateriformia</taxon>
        <taxon>Elateroidea</taxon>
        <taxon>Lampyridae</taxon>
        <taxon>Lampyrinae</taxon>
        <taxon>Photinus</taxon>
    </lineage>
</organism>
<dbReference type="Gene3D" id="3.10.20.90">
    <property type="entry name" value="Phosphatidylinositol 3-kinase Catalytic Subunit, Chain A, domain 1"/>
    <property type="match status" value="1"/>
</dbReference>
<dbReference type="GO" id="GO:0005737">
    <property type="term" value="C:cytoplasm"/>
    <property type="evidence" value="ECO:0007669"/>
    <property type="project" value="TreeGrafter"/>
</dbReference>
<evidence type="ECO:0000256" key="1">
    <source>
        <dbReference type="SAM" id="MobiDB-lite"/>
    </source>
</evidence>
<reference evidence="3" key="1">
    <citation type="journal article" date="2016" name="Sci. Rep.">
        <title>Molecular characterization of firefly nuptial gifts: a multi-omics approach sheds light on postcopulatory sexual selection.</title>
        <authorList>
            <person name="Al-Wathiqui N."/>
            <person name="Fallon T.R."/>
            <person name="South A."/>
            <person name="Weng J.K."/>
            <person name="Lewis S.M."/>
        </authorList>
    </citation>
    <scope>NUCLEOTIDE SEQUENCE</scope>
</reference>
<sequence length="440" mass="50333">MAEKIKKFFAKKKADAKFKLAGPGRRLDVSSDSSSSSVAPSRPAASRGAPTEATIHAAIAAEARLGSQRKDTNFNTSFGAIQAQVRRELQAGLKNEDPKHSPPSQRHSMEREVELEASPTLAVRGVYYRCPFVSNEILPKDEWKSKLAEFLFEQLEAERCLTACLIIHSCNYNRTKISDGVEVLCKYLDNIIANPDEPKFHKIRCSNATFKEKVLPLVGSTELLYAAGFRQQSLEHNGVMEEFWVFEKDNIEEMKTLLDLRETLKEEARIDIELDRNAQVLFAAQASARYNLPPDFFQLSPEELKKEQQSKTEMMEKQMQLRTKVMREREEQRELRRYKYALIRVRFPDDCFLQGTFSVYEKFSAVVEFVQEHLNESAPFILYSTTGHKLEETDYDSTLLALKLVPATVLIFGWDTDSADETNQYNTYLKPETMILAQPL</sequence>
<proteinExistence type="predicted"/>
<dbReference type="InterPro" id="IPR036339">
    <property type="entry name" value="PUB-like_dom_sf"/>
</dbReference>
<dbReference type="InterPro" id="IPR001012">
    <property type="entry name" value="UBX_dom"/>
</dbReference>
<dbReference type="PANTHER" id="PTHR23153:SF38">
    <property type="entry name" value="UBX DOMAIN-CONTAINING PROTEIN 6"/>
    <property type="match status" value="1"/>
</dbReference>
<dbReference type="CDD" id="cd16119">
    <property type="entry name" value="UBX_UBXN6"/>
    <property type="match status" value="1"/>
</dbReference>
<protein>
    <recommendedName>
        <fullName evidence="2">UBX domain-containing protein</fullName>
    </recommendedName>
</protein>
<dbReference type="SMART" id="SM00580">
    <property type="entry name" value="PUG"/>
    <property type="match status" value="1"/>
</dbReference>
<dbReference type="InterPro" id="IPR042774">
    <property type="entry name" value="UBXN6_PUB"/>
</dbReference>
<dbReference type="PROSITE" id="PS50033">
    <property type="entry name" value="UBX"/>
    <property type="match status" value="1"/>
</dbReference>
<dbReference type="OrthoDB" id="49605at2759"/>
<dbReference type="InterPro" id="IPR018997">
    <property type="entry name" value="PUB_domain"/>
</dbReference>
<dbReference type="SUPFAM" id="SSF143503">
    <property type="entry name" value="PUG domain-like"/>
    <property type="match status" value="1"/>
</dbReference>
<name>A0A1Y1M3L1_PHOPY</name>
<evidence type="ECO:0000259" key="2">
    <source>
        <dbReference type="PROSITE" id="PS50033"/>
    </source>
</evidence>
<dbReference type="FunCoup" id="A0A1Y1M3L1">
    <property type="interactions" value="1569"/>
</dbReference>
<evidence type="ECO:0000313" key="5">
    <source>
        <dbReference type="Proteomes" id="UP000327044"/>
    </source>
</evidence>
<dbReference type="Gene3D" id="1.20.58.2190">
    <property type="match status" value="1"/>
</dbReference>
<accession>A0A1Y1M3L1</accession>
<feature type="region of interest" description="Disordered" evidence="1">
    <location>
        <begin position="20"/>
        <end position="51"/>
    </location>
</feature>
<evidence type="ECO:0000313" key="4">
    <source>
        <dbReference type="EMBL" id="KAB0803862.1"/>
    </source>
</evidence>
<reference evidence="4 5" key="2">
    <citation type="journal article" date="2018" name="Elife">
        <title>Firefly genomes illuminate parallel origins of bioluminescence in beetles.</title>
        <authorList>
            <person name="Fallon T.R."/>
            <person name="Lower S.E."/>
            <person name="Chang C.H."/>
            <person name="Bessho-Uehara M."/>
            <person name="Martin G.J."/>
            <person name="Bewick A.J."/>
            <person name="Behringer M."/>
            <person name="Debat H.J."/>
            <person name="Wong I."/>
            <person name="Day J.C."/>
            <person name="Suvorov A."/>
            <person name="Silva C.J."/>
            <person name="Stanger-Hall K.F."/>
            <person name="Hall D.W."/>
            <person name="Schmitz R.J."/>
            <person name="Nelson D.R."/>
            <person name="Lewis S.M."/>
            <person name="Shigenobu S."/>
            <person name="Bybee S.M."/>
            <person name="Larracuente A.M."/>
            <person name="Oba Y."/>
            <person name="Weng J.K."/>
        </authorList>
    </citation>
    <scope>NUCLEOTIDE SEQUENCE [LARGE SCALE GENOMIC DNA]</scope>
    <source>
        <strain evidence="4">1611_PpyrPB1</strain>
        <tissue evidence="4">Whole body</tissue>
    </source>
</reference>
<dbReference type="CDD" id="cd10460">
    <property type="entry name" value="PUB_UBXD1"/>
    <property type="match status" value="1"/>
</dbReference>
<dbReference type="Pfam" id="PF00789">
    <property type="entry name" value="UBX"/>
    <property type="match status" value="1"/>
</dbReference>
<feature type="domain" description="UBX" evidence="2">
    <location>
        <begin position="336"/>
        <end position="412"/>
    </location>
</feature>
<dbReference type="InterPro" id="IPR029071">
    <property type="entry name" value="Ubiquitin-like_domsf"/>
</dbReference>
<evidence type="ECO:0000313" key="3">
    <source>
        <dbReference type="EMBL" id="JAV77787.1"/>
    </source>
</evidence>